<dbReference type="HOGENOM" id="CLU_760753_0_0_1"/>
<dbReference type="eggNOG" id="KOG0858">
    <property type="taxonomic scope" value="Eukaryota"/>
</dbReference>
<protein>
    <recommendedName>
        <fullName evidence="7">Derlin</fullName>
    </recommendedName>
</protein>
<feature type="transmembrane region" description="Helical" evidence="7">
    <location>
        <begin position="129"/>
        <end position="150"/>
    </location>
</feature>
<comment type="subcellular location">
    <subcellularLocation>
        <location evidence="1 7">Endoplasmic reticulum membrane</location>
        <topology evidence="1 7">Multi-pass membrane protein</topology>
    </subcellularLocation>
</comment>
<evidence type="ECO:0000256" key="1">
    <source>
        <dbReference type="ARBA" id="ARBA00004477"/>
    </source>
</evidence>
<accession>Q6BXY4</accession>
<dbReference type="InterPro" id="IPR035952">
    <property type="entry name" value="Rhomboid-like_sf"/>
</dbReference>
<dbReference type="EMBL" id="CR382133">
    <property type="protein sequence ID" value="CAG84913.2"/>
    <property type="molecule type" value="Genomic_DNA"/>
</dbReference>
<feature type="transmembrane region" description="Helical" evidence="7">
    <location>
        <begin position="179"/>
        <end position="200"/>
    </location>
</feature>
<evidence type="ECO:0000256" key="6">
    <source>
        <dbReference type="ARBA" id="ARBA00023136"/>
    </source>
</evidence>
<feature type="compositionally biased region" description="Polar residues" evidence="8">
    <location>
        <begin position="330"/>
        <end position="343"/>
    </location>
</feature>
<reference evidence="9 10" key="1">
    <citation type="journal article" date="2004" name="Nature">
        <title>Genome evolution in yeasts.</title>
        <authorList>
            <consortium name="Genolevures"/>
            <person name="Dujon B."/>
            <person name="Sherman D."/>
            <person name="Fischer G."/>
            <person name="Durrens P."/>
            <person name="Casaregola S."/>
            <person name="Lafontaine I."/>
            <person name="de Montigny J."/>
            <person name="Marck C."/>
            <person name="Neuveglise C."/>
            <person name="Talla E."/>
            <person name="Goffard N."/>
            <person name="Frangeul L."/>
            <person name="Aigle M."/>
            <person name="Anthouard V."/>
            <person name="Babour A."/>
            <person name="Barbe V."/>
            <person name="Barnay S."/>
            <person name="Blanchin S."/>
            <person name="Beckerich J.M."/>
            <person name="Beyne E."/>
            <person name="Bleykasten C."/>
            <person name="Boisrame A."/>
            <person name="Boyer J."/>
            <person name="Cattolico L."/>
            <person name="Confanioleri F."/>
            <person name="de Daruvar A."/>
            <person name="Despons L."/>
            <person name="Fabre E."/>
            <person name="Fairhead C."/>
            <person name="Ferry-Dumazet H."/>
            <person name="Groppi A."/>
            <person name="Hantraye F."/>
            <person name="Hennequin C."/>
            <person name="Jauniaux N."/>
            <person name="Joyet P."/>
            <person name="Kachouri R."/>
            <person name="Kerrest A."/>
            <person name="Koszul R."/>
            <person name="Lemaire M."/>
            <person name="Lesur I."/>
            <person name="Ma L."/>
            <person name="Muller H."/>
            <person name="Nicaud J.M."/>
            <person name="Nikolski M."/>
            <person name="Oztas S."/>
            <person name="Ozier-Kalogeropoulos O."/>
            <person name="Pellenz S."/>
            <person name="Potier S."/>
            <person name="Richard G.F."/>
            <person name="Straub M.L."/>
            <person name="Suleau A."/>
            <person name="Swennene D."/>
            <person name="Tekaia F."/>
            <person name="Wesolowski-Louvel M."/>
            <person name="Westhof E."/>
            <person name="Wirth B."/>
            <person name="Zeniou-Meyer M."/>
            <person name="Zivanovic I."/>
            <person name="Bolotin-Fukuhara M."/>
            <person name="Thierry A."/>
            <person name="Bouchier C."/>
            <person name="Caudron B."/>
            <person name="Scarpelli C."/>
            <person name="Gaillardin C."/>
            <person name="Weissenbach J."/>
            <person name="Wincker P."/>
            <person name="Souciet J.L."/>
        </authorList>
    </citation>
    <scope>NUCLEOTIDE SEQUENCE [LARGE SCALE GENOMIC DNA]</scope>
    <source>
        <strain evidence="10">ATCC 36239 / CBS 767 / BCRC 21394 / JCM 1990 / NBRC 0083 / IGC 2968</strain>
    </source>
</reference>
<gene>
    <name evidence="9" type="ordered locus">DEHA2A13926g</name>
</gene>
<dbReference type="GO" id="GO:0005789">
    <property type="term" value="C:endoplasmic reticulum membrane"/>
    <property type="evidence" value="ECO:0007669"/>
    <property type="project" value="UniProtKB-SubCell"/>
</dbReference>
<dbReference type="RefSeq" id="XP_456935.2">
    <property type="nucleotide sequence ID" value="XM_456935.1"/>
</dbReference>
<dbReference type="OrthoDB" id="19102at2759"/>
<evidence type="ECO:0000256" key="3">
    <source>
        <dbReference type="ARBA" id="ARBA00022692"/>
    </source>
</evidence>
<dbReference type="PANTHER" id="PTHR11009">
    <property type="entry name" value="DER1-LIKE PROTEIN, DERLIN"/>
    <property type="match status" value="1"/>
</dbReference>
<dbReference type="InterPro" id="IPR007599">
    <property type="entry name" value="DER1"/>
</dbReference>
<keyword evidence="4 7" id="KW-0256">Endoplasmic reticulum</keyword>
<comment type="caution">
    <text evidence="7">Lacks conserved residue(s) required for the propagation of feature annotation.</text>
</comment>
<keyword evidence="6 7" id="KW-0472">Membrane</keyword>
<evidence type="ECO:0000256" key="8">
    <source>
        <dbReference type="SAM" id="MobiDB-lite"/>
    </source>
</evidence>
<proteinExistence type="inferred from homology"/>
<dbReference type="VEuPathDB" id="FungiDB:DEHA2A13926g"/>
<dbReference type="Proteomes" id="UP000000599">
    <property type="component" value="Chromosome A"/>
</dbReference>
<dbReference type="Pfam" id="PF04511">
    <property type="entry name" value="DER1"/>
    <property type="match status" value="1"/>
</dbReference>
<organism evidence="9 10">
    <name type="scientific">Debaryomyces hansenii (strain ATCC 36239 / CBS 767 / BCRC 21394 / JCM 1990 / NBRC 0083 / IGC 2968)</name>
    <name type="common">Yeast</name>
    <name type="synonym">Torulaspora hansenii</name>
    <dbReference type="NCBI Taxonomy" id="284592"/>
    <lineage>
        <taxon>Eukaryota</taxon>
        <taxon>Fungi</taxon>
        <taxon>Dikarya</taxon>
        <taxon>Ascomycota</taxon>
        <taxon>Saccharomycotina</taxon>
        <taxon>Pichiomycetes</taxon>
        <taxon>Debaryomycetaceae</taxon>
        <taxon>Debaryomyces</taxon>
    </lineage>
</organism>
<evidence type="ECO:0000313" key="10">
    <source>
        <dbReference type="Proteomes" id="UP000000599"/>
    </source>
</evidence>
<dbReference type="SUPFAM" id="SSF144091">
    <property type="entry name" value="Rhomboid-like"/>
    <property type="match status" value="1"/>
</dbReference>
<comment type="function">
    <text evidence="7">May be involved in the degradation of misfolded endoplasmic reticulum (ER) luminal proteins.</text>
</comment>
<dbReference type="GO" id="GO:0006950">
    <property type="term" value="P:response to stress"/>
    <property type="evidence" value="ECO:0007669"/>
    <property type="project" value="UniProtKB-ARBA"/>
</dbReference>
<comment type="similarity">
    <text evidence="2 7">Belongs to the derlin family.</text>
</comment>
<dbReference type="AlphaFoldDB" id="Q6BXY4"/>
<evidence type="ECO:0000313" key="9">
    <source>
        <dbReference type="EMBL" id="CAG84913.2"/>
    </source>
</evidence>
<dbReference type="OMA" id="PDCLWFT"/>
<feature type="region of interest" description="Disordered" evidence="8">
    <location>
        <begin position="318"/>
        <end position="343"/>
    </location>
</feature>
<keyword evidence="10" id="KW-1185">Reference proteome</keyword>
<keyword evidence="5 7" id="KW-1133">Transmembrane helix</keyword>
<dbReference type="FunCoup" id="Q6BXY4">
    <property type="interactions" value="501"/>
</dbReference>
<evidence type="ECO:0000256" key="4">
    <source>
        <dbReference type="ARBA" id="ARBA00022824"/>
    </source>
</evidence>
<evidence type="ECO:0000256" key="5">
    <source>
        <dbReference type="ARBA" id="ARBA00022989"/>
    </source>
</evidence>
<evidence type="ECO:0000256" key="2">
    <source>
        <dbReference type="ARBA" id="ARBA00008917"/>
    </source>
</evidence>
<dbReference type="KEGG" id="dha:DEHA2A13926g"/>
<name>Q6BXY4_DEBHA</name>
<keyword evidence="3 7" id="KW-0812">Transmembrane</keyword>
<dbReference type="InParanoid" id="Q6BXY4"/>
<evidence type="ECO:0000256" key="7">
    <source>
        <dbReference type="RuleBase" id="RU363059"/>
    </source>
</evidence>
<dbReference type="GeneID" id="2899484"/>
<sequence length="365" mass="41201">MSNQSVTLADSIRNIPPVTRFFTISTVIVCFANSLKIIQPHQLICYLPLFIDTFNDTSKVISNSNMMGIFGAVVELLAQSYRFFTCFLLPQGLLTDQPFHAILDIYFFYTFANHLESHTGKFRRNFPDCLWFTLVTGTIVVLLSLLYNAIIDINHFPVHHQMILSCVTYIWSRSSKNSLINFLGLVPIKAYYLPLFNLFFKLLISGYSSFLDSAIGIFSGYLYQCFQSDTLPIYNLFPGSYAKYLTSNKDANGRRVGQLNNNFASLDQSITTAGIDFIEDSIFDKGYLKAPIWLYNLLNYPTNNSKRTTAFYPRPDAASNVSPRSHLDVNENTSTDNLGSGTSTGYSWFGQGNEAFKGKGYRLGD</sequence>
<dbReference type="STRING" id="284592.Q6BXY4"/>